<name>A0A1Y1UPC2_9TREE</name>
<keyword evidence="3 4" id="KW-0694">RNA-binding</keyword>
<dbReference type="OrthoDB" id="445712at2759"/>
<dbReference type="InterPro" id="IPR043519">
    <property type="entry name" value="NT_sf"/>
</dbReference>
<dbReference type="SUPFAM" id="SSF81301">
    <property type="entry name" value="Nucleotidyltransferase"/>
    <property type="match status" value="1"/>
</dbReference>
<keyword evidence="2 4" id="KW-0808">Transferase</keyword>
<accession>A0A1Y1UPC2</accession>
<dbReference type="GeneID" id="33556528"/>
<dbReference type="Gene3D" id="1.10.3090.10">
    <property type="entry name" value="cca-adding enzyme, domain 2"/>
    <property type="match status" value="1"/>
</dbReference>
<evidence type="ECO:0000256" key="3">
    <source>
        <dbReference type="ARBA" id="ARBA00022884"/>
    </source>
</evidence>
<evidence type="ECO:0000256" key="2">
    <source>
        <dbReference type="ARBA" id="ARBA00022679"/>
    </source>
</evidence>
<dbReference type="InterPro" id="IPR002646">
    <property type="entry name" value="PolA_pol_head_dom"/>
</dbReference>
<evidence type="ECO:0000256" key="4">
    <source>
        <dbReference type="RuleBase" id="RU003953"/>
    </source>
</evidence>
<dbReference type="PANTHER" id="PTHR13734">
    <property type="entry name" value="TRNA-NUCLEOTIDYLTRANSFERASE"/>
    <property type="match status" value="1"/>
</dbReference>
<dbReference type="GO" id="GO:0001680">
    <property type="term" value="P:tRNA 3'-terminal CCA addition"/>
    <property type="evidence" value="ECO:0007669"/>
    <property type="project" value="TreeGrafter"/>
</dbReference>
<dbReference type="EMBL" id="NBSH01000002">
    <property type="protein sequence ID" value="ORX39900.1"/>
    <property type="molecule type" value="Genomic_DNA"/>
</dbReference>
<dbReference type="AlphaFoldDB" id="A0A1Y1UPC2"/>
<evidence type="ECO:0000256" key="1">
    <source>
        <dbReference type="ARBA" id="ARBA00007265"/>
    </source>
</evidence>
<dbReference type="GO" id="GO:0003723">
    <property type="term" value="F:RNA binding"/>
    <property type="evidence" value="ECO:0007669"/>
    <property type="project" value="UniProtKB-KW"/>
</dbReference>
<evidence type="ECO:0000259" key="5">
    <source>
        <dbReference type="Pfam" id="PF01743"/>
    </source>
</evidence>
<gene>
    <name evidence="6" type="ORF">BD324DRAFT_615441</name>
</gene>
<dbReference type="CDD" id="cd05398">
    <property type="entry name" value="NT_ClassII-CCAase"/>
    <property type="match status" value="1"/>
</dbReference>
<dbReference type="InParanoid" id="A0A1Y1UPC2"/>
<comment type="similarity">
    <text evidence="1 4">Belongs to the tRNA nucleotidyltransferase/poly(A) polymerase family.</text>
</comment>
<dbReference type="PANTHER" id="PTHR13734:SF5">
    <property type="entry name" value="CCA TRNA NUCLEOTIDYLTRANSFERASE, MITOCHONDRIAL"/>
    <property type="match status" value="1"/>
</dbReference>
<dbReference type="Gene3D" id="3.30.460.10">
    <property type="entry name" value="Beta Polymerase, domain 2"/>
    <property type="match status" value="1"/>
</dbReference>
<sequence>MALRRGLHKISFNRPLSIMTSSVTHADSAIELDPKESLFVKHLDEFSQSLKPVVECRIAGGWVRDKLLRLPSSDLDVALSTASGYQFALNFVEHLRARDISTGTVGKVAANPEQSKHLETGTTRIMDLECDFVGLRSETYADSRIPTEVRLGTPLEDAQRRDLTINALFYNVHTRQVEDWTGYGLADLRNRIARTPLPPRQTFVDDPLRVVRCVRFASRFDLVIEDEVMRAIDRDDIKVELRSKVSKERIGSETLKIMQKTPLRGLTLIDRLNLHSSIFTCAVDPPRSDALTAGMVLSAVLPRLKVEPDEILWLAAALYPFRDLVVQGKKPTPAVASVIGEGLKLSNETRDGVTKLFIGAKIVADSLDATSRSTLGLTLRHPSVQPLWHRTLCWSAVMAVMEEWSGAWDDKSDGILTRFLAFEDRVRELDLEPEIGRRPLLDGKRIQEVLSLKPGPILQIITENVVAWQLDHPGSTQTECEEWLRESWEGRKRVEWEATATVKKRK</sequence>
<dbReference type="STRING" id="4999.A0A1Y1UPC2"/>
<dbReference type="Pfam" id="PF01743">
    <property type="entry name" value="PolyA_pol"/>
    <property type="match status" value="1"/>
</dbReference>
<protein>
    <submittedName>
        <fullName evidence="6">Putative tRNA adenylyltransferase</fullName>
    </submittedName>
</protein>
<dbReference type="FunCoup" id="A0A1Y1UPC2">
    <property type="interactions" value="486"/>
</dbReference>
<proteinExistence type="inferred from homology"/>
<dbReference type="GO" id="GO:0052927">
    <property type="term" value="F:CC tRNA cytidylyltransferase activity"/>
    <property type="evidence" value="ECO:0007669"/>
    <property type="project" value="TreeGrafter"/>
</dbReference>
<keyword evidence="6" id="KW-0548">Nucleotidyltransferase</keyword>
<dbReference type="SUPFAM" id="SSF81891">
    <property type="entry name" value="Poly A polymerase C-terminal region-like"/>
    <property type="match status" value="1"/>
</dbReference>
<evidence type="ECO:0000313" key="6">
    <source>
        <dbReference type="EMBL" id="ORX39900.1"/>
    </source>
</evidence>
<dbReference type="Proteomes" id="UP000193218">
    <property type="component" value="Unassembled WGS sequence"/>
</dbReference>
<dbReference type="GO" id="GO:0052929">
    <property type="term" value="F:ATP:3'-cytidine-cytidine-tRNA adenylyltransferase activity"/>
    <property type="evidence" value="ECO:0007669"/>
    <property type="project" value="TreeGrafter"/>
</dbReference>
<evidence type="ECO:0000313" key="7">
    <source>
        <dbReference type="Proteomes" id="UP000193218"/>
    </source>
</evidence>
<comment type="caution">
    <text evidence="6">The sequence shown here is derived from an EMBL/GenBank/DDBJ whole genome shotgun (WGS) entry which is preliminary data.</text>
</comment>
<feature type="domain" description="Poly A polymerase head" evidence="5">
    <location>
        <begin position="56"/>
        <end position="192"/>
    </location>
</feature>
<reference evidence="6 7" key="1">
    <citation type="submission" date="2017-03" db="EMBL/GenBank/DDBJ databases">
        <title>Widespread Adenine N6-methylation of Active Genes in Fungi.</title>
        <authorList>
            <consortium name="DOE Joint Genome Institute"/>
            <person name="Mondo S.J."/>
            <person name="Dannebaum R.O."/>
            <person name="Kuo R.C."/>
            <person name="Louie K.B."/>
            <person name="Bewick A.J."/>
            <person name="Labutti K."/>
            <person name="Haridas S."/>
            <person name="Kuo A."/>
            <person name="Salamov A."/>
            <person name="Ahrendt S.R."/>
            <person name="Lau R."/>
            <person name="Bowen B.P."/>
            <person name="Lipzen A."/>
            <person name="Sullivan W."/>
            <person name="Andreopoulos W.B."/>
            <person name="Clum A."/>
            <person name="Lindquist E."/>
            <person name="Daum C."/>
            <person name="Northen T.R."/>
            <person name="Ramamoorthy G."/>
            <person name="Schmitz R.J."/>
            <person name="Gryganskyi A."/>
            <person name="Culley D."/>
            <person name="Magnuson J."/>
            <person name="James T.Y."/>
            <person name="O'Malley M.A."/>
            <person name="Stajich J.E."/>
            <person name="Spatafora J.W."/>
            <person name="Visel A."/>
            <person name="Grigoriev I.V."/>
        </authorList>
    </citation>
    <scope>NUCLEOTIDE SEQUENCE [LARGE SCALE GENOMIC DNA]</scope>
    <source>
        <strain evidence="6 7">NRRL Y-17943</strain>
    </source>
</reference>
<organism evidence="6 7">
    <name type="scientific">Kockovaella imperatae</name>
    <dbReference type="NCBI Taxonomy" id="4999"/>
    <lineage>
        <taxon>Eukaryota</taxon>
        <taxon>Fungi</taxon>
        <taxon>Dikarya</taxon>
        <taxon>Basidiomycota</taxon>
        <taxon>Agaricomycotina</taxon>
        <taxon>Tremellomycetes</taxon>
        <taxon>Tremellales</taxon>
        <taxon>Cuniculitremaceae</taxon>
        <taxon>Kockovaella</taxon>
    </lineage>
</organism>
<keyword evidence="7" id="KW-1185">Reference proteome</keyword>
<dbReference type="RefSeq" id="XP_021873685.1">
    <property type="nucleotide sequence ID" value="XM_022014720.1"/>
</dbReference>